<gene>
    <name evidence="2" type="ORF">ABT39_MTgene5915</name>
</gene>
<proteinExistence type="predicted"/>
<accession>A0A101LYW0</accession>
<sequence>MLIDLILVLSRLLWQLLVRLGSNNYYPSNDFSADLHKHLFG</sequence>
<evidence type="ECO:0000313" key="2">
    <source>
        <dbReference type="EMBL" id="KUM47728.1"/>
    </source>
</evidence>
<organism evidence="2">
    <name type="scientific">Picea glauca</name>
    <name type="common">White spruce</name>
    <name type="synonym">Pinus glauca</name>
    <dbReference type="NCBI Taxonomy" id="3330"/>
    <lineage>
        <taxon>Eukaryota</taxon>
        <taxon>Viridiplantae</taxon>
        <taxon>Streptophyta</taxon>
        <taxon>Embryophyta</taxon>
        <taxon>Tracheophyta</taxon>
        <taxon>Spermatophyta</taxon>
        <taxon>Pinopsida</taxon>
        <taxon>Pinidae</taxon>
        <taxon>Conifers I</taxon>
        <taxon>Pinales</taxon>
        <taxon>Pinaceae</taxon>
        <taxon>Picea</taxon>
    </lineage>
</organism>
<geneLocation type="mitochondrion" evidence="2"/>
<comment type="caution">
    <text evidence="2">The sequence shown here is derived from an EMBL/GenBank/DDBJ whole genome shotgun (WGS) entry which is preliminary data.</text>
</comment>
<feature type="signal peptide" evidence="1">
    <location>
        <begin position="1"/>
        <end position="15"/>
    </location>
</feature>
<keyword evidence="1" id="KW-0732">Signal</keyword>
<evidence type="ECO:0000256" key="1">
    <source>
        <dbReference type="SAM" id="SignalP"/>
    </source>
</evidence>
<name>A0A101LYW0_PICGL</name>
<protein>
    <submittedName>
        <fullName evidence="2">Uncharacterized protein</fullName>
    </submittedName>
</protein>
<reference evidence="2" key="1">
    <citation type="journal article" date="2015" name="Genome Biol. Evol.">
        <title>Organellar Genomes of White Spruce (Picea glauca): Assembly and Annotation.</title>
        <authorList>
            <person name="Jackman S.D."/>
            <person name="Warren R.L."/>
            <person name="Gibb E.A."/>
            <person name="Vandervalk B.P."/>
            <person name="Mohamadi H."/>
            <person name="Chu J."/>
            <person name="Raymond A."/>
            <person name="Pleasance S."/>
            <person name="Coope R."/>
            <person name="Wildung M.R."/>
            <person name="Ritland C.E."/>
            <person name="Bousquet J."/>
            <person name="Jones S.J."/>
            <person name="Bohlmann J."/>
            <person name="Birol I."/>
        </authorList>
    </citation>
    <scope>NUCLEOTIDE SEQUENCE [LARGE SCALE GENOMIC DNA]</scope>
    <source>
        <tissue evidence="2">Flushing bud</tissue>
    </source>
</reference>
<dbReference type="EMBL" id="LKAM01000007">
    <property type="protein sequence ID" value="KUM47728.1"/>
    <property type="molecule type" value="Genomic_DNA"/>
</dbReference>
<feature type="chain" id="PRO_5012972319" evidence="1">
    <location>
        <begin position="16"/>
        <end position="41"/>
    </location>
</feature>
<dbReference type="AlphaFoldDB" id="A0A101LYW0"/>
<keyword evidence="2" id="KW-0496">Mitochondrion</keyword>